<sequence length="86" mass="9767">MWTWLRDNGWWIWAVGCTTGLVVWRMRRSPTEGPLTEGPLLRRIWWALVPASDPDDPRLRPISAKSAWLIGAALVIAFLGFLLQGP</sequence>
<accession>A0ABW4KYM1</accession>
<organism evidence="2 3">
    <name type="scientific">Ottowia flava</name>
    <dbReference type="NCBI Taxonomy" id="2675430"/>
    <lineage>
        <taxon>Bacteria</taxon>
        <taxon>Pseudomonadati</taxon>
        <taxon>Pseudomonadota</taxon>
        <taxon>Betaproteobacteria</taxon>
        <taxon>Burkholderiales</taxon>
        <taxon>Comamonadaceae</taxon>
        <taxon>Ottowia</taxon>
    </lineage>
</organism>
<evidence type="ECO:0000313" key="2">
    <source>
        <dbReference type="EMBL" id="MFD1712531.1"/>
    </source>
</evidence>
<gene>
    <name evidence="2" type="ORF">ACFSF0_18175</name>
</gene>
<dbReference type="RefSeq" id="WP_147913227.1">
    <property type="nucleotide sequence ID" value="NZ_JBHUEJ010000044.1"/>
</dbReference>
<reference evidence="3" key="1">
    <citation type="journal article" date="2019" name="Int. J. Syst. Evol. Microbiol.">
        <title>The Global Catalogue of Microorganisms (GCM) 10K type strain sequencing project: providing services to taxonomists for standard genome sequencing and annotation.</title>
        <authorList>
            <consortium name="The Broad Institute Genomics Platform"/>
            <consortium name="The Broad Institute Genome Sequencing Center for Infectious Disease"/>
            <person name="Wu L."/>
            <person name="Ma J."/>
        </authorList>
    </citation>
    <scope>NUCLEOTIDE SEQUENCE [LARGE SCALE GENOMIC DNA]</scope>
    <source>
        <strain evidence="3">LMG 29247</strain>
    </source>
</reference>
<keyword evidence="1" id="KW-1133">Transmembrane helix</keyword>
<proteinExistence type="predicted"/>
<name>A0ABW4KYM1_9BURK</name>
<comment type="caution">
    <text evidence="2">The sequence shown here is derived from an EMBL/GenBank/DDBJ whole genome shotgun (WGS) entry which is preliminary data.</text>
</comment>
<dbReference type="Proteomes" id="UP001597304">
    <property type="component" value="Unassembled WGS sequence"/>
</dbReference>
<protein>
    <submittedName>
        <fullName evidence="2">Uncharacterized protein</fullName>
    </submittedName>
</protein>
<keyword evidence="1" id="KW-0812">Transmembrane</keyword>
<dbReference type="EMBL" id="JBHUEJ010000044">
    <property type="protein sequence ID" value="MFD1712531.1"/>
    <property type="molecule type" value="Genomic_DNA"/>
</dbReference>
<feature type="transmembrane region" description="Helical" evidence="1">
    <location>
        <begin position="67"/>
        <end position="85"/>
    </location>
</feature>
<evidence type="ECO:0000256" key="1">
    <source>
        <dbReference type="SAM" id="Phobius"/>
    </source>
</evidence>
<keyword evidence="3" id="KW-1185">Reference proteome</keyword>
<evidence type="ECO:0000313" key="3">
    <source>
        <dbReference type="Proteomes" id="UP001597304"/>
    </source>
</evidence>
<keyword evidence="1" id="KW-0472">Membrane</keyword>